<gene>
    <name evidence="1" type="ORF">Aple_046820</name>
</gene>
<dbReference type="EMBL" id="BLAF01000026">
    <property type="protein sequence ID" value="GES21786.1"/>
    <property type="molecule type" value="Genomic_DNA"/>
</dbReference>
<dbReference type="RefSeq" id="WP_155346768.1">
    <property type="nucleotide sequence ID" value="NZ_BAAAHM010000015.1"/>
</dbReference>
<keyword evidence="2" id="KW-1185">Reference proteome</keyword>
<evidence type="ECO:0000313" key="2">
    <source>
        <dbReference type="Proteomes" id="UP000377595"/>
    </source>
</evidence>
<proteinExistence type="predicted"/>
<name>A0A5M3XM29_9ACTN</name>
<reference evidence="1 2" key="1">
    <citation type="submission" date="2019-10" db="EMBL/GenBank/DDBJ databases">
        <title>Whole genome shotgun sequence of Acrocarpospora pleiomorpha NBRC 16267.</title>
        <authorList>
            <person name="Ichikawa N."/>
            <person name="Kimura A."/>
            <person name="Kitahashi Y."/>
            <person name="Komaki H."/>
            <person name="Oguchi A."/>
        </authorList>
    </citation>
    <scope>NUCLEOTIDE SEQUENCE [LARGE SCALE GENOMIC DNA]</scope>
    <source>
        <strain evidence="1 2">NBRC 16267</strain>
    </source>
</reference>
<sequence>MELITKFRELKAMAKQRLGARTGNRRLAAEGRTETAEARLLRTRDKIKATARKIRREFRSSR</sequence>
<dbReference type="Proteomes" id="UP000377595">
    <property type="component" value="Unassembled WGS sequence"/>
</dbReference>
<dbReference type="AlphaFoldDB" id="A0A5M3XM29"/>
<protein>
    <recommendedName>
        <fullName evidence="3">CsbD-like domain-containing protein</fullName>
    </recommendedName>
</protein>
<evidence type="ECO:0008006" key="3">
    <source>
        <dbReference type="Google" id="ProtNLM"/>
    </source>
</evidence>
<accession>A0A5M3XM29</accession>
<organism evidence="1 2">
    <name type="scientific">Acrocarpospora pleiomorpha</name>
    <dbReference type="NCBI Taxonomy" id="90975"/>
    <lineage>
        <taxon>Bacteria</taxon>
        <taxon>Bacillati</taxon>
        <taxon>Actinomycetota</taxon>
        <taxon>Actinomycetes</taxon>
        <taxon>Streptosporangiales</taxon>
        <taxon>Streptosporangiaceae</taxon>
        <taxon>Acrocarpospora</taxon>
    </lineage>
</organism>
<comment type="caution">
    <text evidence="1">The sequence shown here is derived from an EMBL/GenBank/DDBJ whole genome shotgun (WGS) entry which is preliminary data.</text>
</comment>
<evidence type="ECO:0000313" key="1">
    <source>
        <dbReference type="EMBL" id="GES21786.1"/>
    </source>
</evidence>